<accession>A0A1G9I8W7</accession>
<dbReference type="Proteomes" id="UP000199555">
    <property type="component" value="Unassembled WGS sequence"/>
</dbReference>
<feature type="chain" id="PRO_5011489871" description="Lipocalin-like domain-containing protein" evidence="1">
    <location>
        <begin position="24"/>
        <end position="145"/>
    </location>
</feature>
<keyword evidence="3" id="KW-1185">Reference proteome</keyword>
<dbReference type="EMBL" id="FNGE01000007">
    <property type="protein sequence ID" value="SDL21495.1"/>
    <property type="molecule type" value="Genomic_DNA"/>
</dbReference>
<sequence>MTYLKPVLAVAAALSLSACMPGATVTTVSTPGSEPVTVVDGPEIAPAAPEATAGTPGADTLDGTWNLVASQCGDPASEGRLTIQGNKFTFPTAECTVGSSEVQTNYTSVSLGCSGAANRQLNISIRPGVMRLTEGATTLTYYRCM</sequence>
<dbReference type="PROSITE" id="PS51257">
    <property type="entry name" value="PROKAR_LIPOPROTEIN"/>
    <property type="match status" value="1"/>
</dbReference>
<organism evidence="2 3">
    <name type="scientific">Paracoccus chinensis</name>
    <dbReference type="NCBI Taxonomy" id="525640"/>
    <lineage>
        <taxon>Bacteria</taxon>
        <taxon>Pseudomonadati</taxon>
        <taxon>Pseudomonadota</taxon>
        <taxon>Alphaproteobacteria</taxon>
        <taxon>Rhodobacterales</taxon>
        <taxon>Paracoccaceae</taxon>
        <taxon>Paracoccus</taxon>
    </lineage>
</organism>
<dbReference type="AlphaFoldDB" id="A0A1G9I8W7"/>
<feature type="signal peptide" evidence="1">
    <location>
        <begin position="1"/>
        <end position="23"/>
    </location>
</feature>
<evidence type="ECO:0000256" key="1">
    <source>
        <dbReference type="SAM" id="SignalP"/>
    </source>
</evidence>
<protein>
    <recommendedName>
        <fullName evidence="4">Lipocalin-like domain-containing protein</fullName>
    </recommendedName>
</protein>
<dbReference type="RefSeq" id="WP_245688793.1">
    <property type="nucleotide sequence ID" value="NZ_FNGE01000007.1"/>
</dbReference>
<keyword evidence="1" id="KW-0732">Signal</keyword>
<evidence type="ECO:0000313" key="3">
    <source>
        <dbReference type="Proteomes" id="UP000199555"/>
    </source>
</evidence>
<dbReference type="STRING" id="525640.SAMN04487971_107184"/>
<gene>
    <name evidence="2" type="ORF">SAMN04487971_107184</name>
</gene>
<name>A0A1G9I8W7_9RHOB</name>
<reference evidence="3" key="1">
    <citation type="submission" date="2016-10" db="EMBL/GenBank/DDBJ databases">
        <authorList>
            <person name="Varghese N."/>
            <person name="Submissions S."/>
        </authorList>
    </citation>
    <scope>NUCLEOTIDE SEQUENCE [LARGE SCALE GENOMIC DNA]</scope>
    <source>
        <strain evidence="3">CGMCC 1.7655</strain>
    </source>
</reference>
<proteinExistence type="predicted"/>
<evidence type="ECO:0000313" key="2">
    <source>
        <dbReference type="EMBL" id="SDL21495.1"/>
    </source>
</evidence>
<evidence type="ECO:0008006" key="4">
    <source>
        <dbReference type="Google" id="ProtNLM"/>
    </source>
</evidence>